<evidence type="ECO:0000313" key="3">
    <source>
        <dbReference type="EMBL" id="OZG59154.1"/>
    </source>
</evidence>
<feature type="transmembrane region" description="Helical" evidence="2">
    <location>
        <begin position="22"/>
        <end position="44"/>
    </location>
</feature>
<feature type="compositionally biased region" description="Low complexity" evidence="1">
    <location>
        <begin position="169"/>
        <end position="184"/>
    </location>
</feature>
<feature type="region of interest" description="Disordered" evidence="1">
    <location>
        <begin position="169"/>
        <end position="206"/>
    </location>
</feature>
<name>A0A261FJ13_9BIFI</name>
<keyword evidence="2" id="KW-0472">Membrane</keyword>
<keyword evidence="2" id="KW-1133">Transmembrane helix</keyword>
<gene>
    <name evidence="3" type="ORF">BTIS_0307</name>
</gene>
<protein>
    <submittedName>
        <fullName evidence="3">Uncharacterized protein</fullName>
    </submittedName>
</protein>
<keyword evidence="2" id="KW-0812">Transmembrane</keyword>
<reference evidence="3 4" key="1">
    <citation type="journal article" date="2017" name="BMC Genomics">
        <title>Comparative genomic and phylogenomic analyses of the Bifidobacteriaceae family.</title>
        <authorList>
            <person name="Lugli G.A."/>
            <person name="Milani C."/>
            <person name="Turroni F."/>
            <person name="Duranti S."/>
            <person name="Mancabelli L."/>
            <person name="Mangifesta M."/>
            <person name="Ferrario C."/>
            <person name="Modesto M."/>
            <person name="Mattarelli P."/>
            <person name="Jiri K."/>
            <person name="van Sinderen D."/>
            <person name="Ventura M."/>
        </authorList>
    </citation>
    <scope>NUCLEOTIDE SEQUENCE [LARGE SCALE GENOMIC DNA]</scope>
    <source>
        <strain evidence="3 4">DSM 100201</strain>
    </source>
</reference>
<dbReference type="EMBL" id="MWWV01000002">
    <property type="protein sequence ID" value="OZG59154.1"/>
    <property type="molecule type" value="Genomic_DNA"/>
</dbReference>
<evidence type="ECO:0000313" key="4">
    <source>
        <dbReference type="Proteomes" id="UP000216444"/>
    </source>
</evidence>
<organism evidence="3 4">
    <name type="scientific">Bifidobacterium tissieri</name>
    <dbReference type="NCBI Taxonomy" id="1630162"/>
    <lineage>
        <taxon>Bacteria</taxon>
        <taxon>Bacillati</taxon>
        <taxon>Actinomycetota</taxon>
        <taxon>Actinomycetes</taxon>
        <taxon>Bifidobacteriales</taxon>
        <taxon>Bifidobacteriaceae</taxon>
        <taxon>Bifidobacterium</taxon>
    </lineage>
</organism>
<dbReference type="RefSeq" id="WP_094661995.1">
    <property type="nucleotide sequence ID" value="NZ_MWWV01000002.1"/>
</dbReference>
<accession>A0A261FJ13</accession>
<evidence type="ECO:0000256" key="2">
    <source>
        <dbReference type="SAM" id="Phobius"/>
    </source>
</evidence>
<dbReference type="AlphaFoldDB" id="A0A261FJ13"/>
<comment type="caution">
    <text evidence="3">The sequence shown here is derived from an EMBL/GenBank/DDBJ whole genome shotgun (WGS) entry which is preliminary data.</text>
</comment>
<keyword evidence="4" id="KW-1185">Reference proteome</keyword>
<feature type="transmembrane region" description="Helical" evidence="2">
    <location>
        <begin position="56"/>
        <end position="76"/>
    </location>
</feature>
<sequence length="206" mass="22613">MEDDAYAHIGIKRAKRKMVTKVILFGVATVLLTGQLISSLSLLVGPGMFPTMVGMLLMTNIIPIILLIVCVWRLVVWLKALNTPPSQDHGVVAEFNTTTDDDDDTTTTHILQLDNGKRVDLSDKLSSIFQGDDETRKRLITPGTRVVLIWYRDTPVYASIALEQPQQVQQATAQQAQTPLAPQTSLPPQTPVQPNAAPNPIHTARA</sequence>
<dbReference type="Proteomes" id="UP000216444">
    <property type="component" value="Unassembled WGS sequence"/>
</dbReference>
<evidence type="ECO:0000256" key="1">
    <source>
        <dbReference type="SAM" id="MobiDB-lite"/>
    </source>
</evidence>
<proteinExistence type="predicted"/>